<name>A0AAD9KFE4_9ANNE</name>
<dbReference type="FunFam" id="3.40.50.300:FF:000064">
    <property type="entry name" value="Septin 4"/>
    <property type="match status" value="1"/>
</dbReference>
<dbReference type="SUPFAM" id="SSF52540">
    <property type="entry name" value="P-loop containing nucleoside triphosphate hydrolases"/>
    <property type="match status" value="1"/>
</dbReference>
<sequence>MDVLVTAREDQHLSAINDDRASTLQNEYDRQHQLSERGYDIGETNCGEGLTADKKIPPPRSKHKKMNSKTSLKPLSSPVDYRGEKTGRINVLDPYSSSDHIIKRHSLELSQSYSVSALTVTDVKSNNATSNIKTGGSVTRAGISGAGVSGVCSTSGAVTGSDARTNLGELSPNKRQFSMPLLPTSSTLWRSASSTTTTSSDAMTKRLRDVNFNRLPEVCKPVEQSAPPELPSSEPPDTSVRRTNSTSSYLTPLYSSSSAKIRDTAVKTSNSIRRELSDKSSASELNSLFMETCSHQKSSDDRKTNEVTNSCHNFNANPIVSPIVVRRKLSRLYAKDDDECVGFASLPEQVHRKAVKRGFDFTLMVVGETGLGKSTLITSLFLNPELYKERKLPDAADRIQRTVQIEKKYMEIEEKGVKLRLTIIDTPGFSDSVDAEQSSQPVEKYINQQFEQYFKDESGLNRKNIKDYRVHCCLYFISPYGHGLRQTDIKFIKHVQDKVNIVPIIGKADALTPSEVTQLKEKILDQIEEHNLQIYEFPDCDSDEDEDFKKQDAELKAAIPFAVIGSNTVVEVNGRKVRGRLYPWGVVEVDNPQHCDFSKLRMMLISTHMQDLKDVTRDVHYENFRAKQIKEQMTRSQRERNSQPEDFYKTNMEKRSTDSKLKRDSSPNFESIMDQSQLLEQKEEEIRRMQEMIVKMQAQLQNSKRTNVAIPNGDKKL</sequence>
<feature type="region of interest" description="Disordered" evidence="8">
    <location>
        <begin position="219"/>
        <end position="251"/>
    </location>
</feature>
<feature type="compositionally biased region" description="Basic and acidic residues" evidence="8">
    <location>
        <begin position="630"/>
        <end position="665"/>
    </location>
</feature>
<dbReference type="PROSITE" id="PS51719">
    <property type="entry name" value="G_SEPTIN"/>
    <property type="match status" value="1"/>
</dbReference>
<dbReference type="InterPro" id="IPR030379">
    <property type="entry name" value="G_SEPTIN_dom"/>
</dbReference>
<dbReference type="PANTHER" id="PTHR18884">
    <property type="entry name" value="SEPTIN"/>
    <property type="match status" value="1"/>
</dbReference>
<comment type="caution">
    <text evidence="10">The sequence shown here is derived from an EMBL/GenBank/DDBJ whole genome shotgun (WGS) entry which is preliminary data.</text>
</comment>
<evidence type="ECO:0000313" key="10">
    <source>
        <dbReference type="EMBL" id="KAK2170341.1"/>
    </source>
</evidence>
<comment type="similarity">
    <text evidence="7">Belongs to the TRAFAC class TrmE-Era-EngA-EngB-Septin-like GTPase superfamily. Septin GTPase family.</text>
</comment>
<evidence type="ECO:0000256" key="5">
    <source>
        <dbReference type="ARBA" id="ARBA00023134"/>
    </source>
</evidence>
<dbReference type="AlphaFoldDB" id="A0AAD9KFE4"/>
<evidence type="ECO:0000256" key="6">
    <source>
        <dbReference type="ARBA" id="ARBA00023306"/>
    </source>
</evidence>
<keyword evidence="4 7" id="KW-0547">Nucleotide-binding</keyword>
<evidence type="ECO:0000256" key="8">
    <source>
        <dbReference type="SAM" id="MobiDB-lite"/>
    </source>
</evidence>
<evidence type="ECO:0000256" key="2">
    <source>
        <dbReference type="ARBA" id="ARBA00022490"/>
    </source>
</evidence>
<comment type="subcellular location">
    <subcellularLocation>
        <location evidence="1">Cytoplasm</location>
    </subcellularLocation>
</comment>
<accession>A0AAD9KFE4</accession>
<evidence type="ECO:0000256" key="3">
    <source>
        <dbReference type="ARBA" id="ARBA00022618"/>
    </source>
</evidence>
<dbReference type="Pfam" id="PF00735">
    <property type="entry name" value="Septin"/>
    <property type="match status" value="1"/>
</dbReference>
<evidence type="ECO:0000256" key="7">
    <source>
        <dbReference type="RuleBase" id="RU004560"/>
    </source>
</evidence>
<dbReference type="EMBL" id="JAODUP010000003">
    <property type="protein sequence ID" value="KAK2170341.1"/>
    <property type="molecule type" value="Genomic_DNA"/>
</dbReference>
<dbReference type="CDD" id="cd01850">
    <property type="entry name" value="CDC_Septin"/>
    <property type="match status" value="1"/>
</dbReference>
<evidence type="ECO:0000256" key="1">
    <source>
        <dbReference type="ARBA" id="ARBA00004496"/>
    </source>
</evidence>
<evidence type="ECO:0000256" key="4">
    <source>
        <dbReference type="ARBA" id="ARBA00022741"/>
    </source>
</evidence>
<dbReference type="InterPro" id="IPR027417">
    <property type="entry name" value="P-loop_NTPase"/>
</dbReference>
<organism evidence="10 11">
    <name type="scientific">Paralvinella palmiformis</name>
    <dbReference type="NCBI Taxonomy" id="53620"/>
    <lineage>
        <taxon>Eukaryota</taxon>
        <taxon>Metazoa</taxon>
        <taxon>Spiralia</taxon>
        <taxon>Lophotrochozoa</taxon>
        <taxon>Annelida</taxon>
        <taxon>Polychaeta</taxon>
        <taxon>Sedentaria</taxon>
        <taxon>Canalipalpata</taxon>
        <taxon>Terebellida</taxon>
        <taxon>Terebelliformia</taxon>
        <taxon>Alvinellidae</taxon>
        <taxon>Paralvinella</taxon>
    </lineage>
</organism>
<dbReference type="GO" id="GO:0005525">
    <property type="term" value="F:GTP binding"/>
    <property type="evidence" value="ECO:0007669"/>
    <property type="project" value="UniProtKB-KW"/>
</dbReference>
<proteinExistence type="inferred from homology"/>
<evidence type="ECO:0000259" key="9">
    <source>
        <dbReference type="PROSITE" id="PS51719"/>
    </source>
</evidence>
<reference evidence="10" key="1">
    <citation type="journal article" date="2023" name="Mol. Biol. Evol.">
        <title>Third-Generation Sequencing Reveals the Adaptive Role of the Epigenome in Three Deep-Sea Polychaetes.</title>
        <authorList>
            <person name="Perez M."/>
            <person name="Aroh O."/>
            <person name="Sun Y."/>
            <person name="Lan Y."/>
            <person name="Juniper S.K."/>
            <person name="Young C.R."/>
            <person name="Angers B."/>
            <person name="Qian P.Y."/>
        </authorList>
    </citation>
    <scope>NUCLEOTIDE SEQUENCE</scope>
    <source>
        <strain evidence="10">P08H-3</strain>
    </source>
</reference>
<dbReference type="InterPro" id="IPR016491">
    <property type="entry name" value="Septin"/>
</dbReference>
<keyword evidence="11" id="KW-1185">Reference proteome</keyword>
<keyword evidence="5 7" id="KW-0342">GTP-binding</keyword>
<keyword evidence="2" id="KW-0963">Cytoplasm</keyword>
<dbReference type="Gene3D" id="3.40.50.300">
    <property type="entry name" value="P-loop containing nucleotide triphosphate hydrolases"/>
    <property type="match status" value="1"/>
</dbReference>
<evidence type="ECO:0000313" key="11">
    <source>
        <dbReference type="Proteomes" id="UP001208570"/>
    </source>
</evidence>
<feature type="domain" description="Septin-type G" evidence="9">
    <location>
        <begin position="357"/>
        <end position="631"/>
    </location>
</feature>
<feature type="region of interest" description="Disordered" evidence="8">
    <location>
        <begin position="630"/>
        <end position="683"/>
    </location>
</feature>
<feature type="region of interest" description="Disordered" evidence="8">
    <location>
        <begin position="40"/>
        <end position="82"/>
    </location>
</feature>
<keyword evidence="6" id="KW-0131">Cell cycle</keyword>
<gene>
    <name evidence="10" type="ORF">LSH36_3g15021</name>
</gene>
<keyword evidence="3" id="KW-0132">Cell division</keyword>
<dbReference type="GO" id="GO:0005737">
    <property type="term" value="C:cytoplasm"/>
    <property type="evidence" value="ECO:0007669"/>
    <property type="project" value="UniProtKB-SubCell"/>
</dbReference>
<feature type="compositionally biased region" description="Polar residues" evidence="8">
    <location>
        <begin position="666"/>
        <end position="679"/>
    </location>
</feature>
<dbReference type="GO" id="GO:0051301">
    <property type="term" value="P:cell division"/>
    <property type="evidence" value="ECO:0007669"/>
    <property type="project" value="UniProtKB-KW"/>
</dbReference>
<dbReference type="Proteomes" id="UP001208570">
    <property type="component" value="Unassembled WGS sequence"/>
</dbReference>
<protein>
    <recommendedName>
        <fullName evidence="9">Septin-type G domain-containing protein</fullName>
    </recommendedName>
</protein>